<evidence type="ECO:0000256" key="8">
    <source>
        <dbReference type="HAMAP-Rule" id="MF_00165"/>
    </source>
</evidence>
<dbReference type="eggNOG" id="COG0125">
    <property type="taxonomic scope" value="Bacteria"/>
</dbReference>
<keyword evidence="6 8" id="KW-0067">ATP-binding</keyword>
<evidence type="ECO:0000256" key="9">
    <source>
        <dbReference type="SAM" id="MobiDB-lite"/>
    </source>
</evidence>
<feature type="binding site" evidence="8">
    <location>
        <begin position="238"/>
        <end position="245"/>
    </location>
    <ligand>
        <name>ATP</name>
        <dbReference type="ChEBI" id="CHEBI:30616"/>
    </ligand>
</feature>
<dbReference type="GO" id="GO:0005829">
    <property type="term" value="C:cytosol"/>
    <property type="evidence" value="ECO:0007669"/>
    <property type="project" value="TreeGrafter"/>
</dbReference>
<evidence type="ECO:0000259" key="10">
    <source>
        <dbReference type="Pfam" id="PF02223"/>
    </source>
</evidence>
<evidence type="ECO:0000313" key="11">
    <source>
        <dbReference type="EMBL" id="ABF43937.1"/>
    </source>
</evidence>
<dbReference type="RefSeq" id="WP_011526059.1">
    <property type="nucleotide sequence ID" value="NC_008010.2"/>
</dbReference>
<dbReference type="HOGENOM" id="CLU_628097_0_0_0"/>
<dbReference type="AlphaFoldDB" id="Q1J3J7"/>
<comment type="catalytic activity">
    <reaction evidence="7 8">
        <text>dTMP + ATP = dTDP + ADP</text>
        <dbReference type="Rhea" id="RHEA:13517"/>
        <dbReference type="ChEBI" id="CHEBI:30616"/>
        <dbReference type="ChEBI" id="CHEBI:58369"/>
        <dbReference type="ChEBI" id="CHEBI:63528"/>
        <dbReference type="ChEBI" id="CHEBI:456216"/>
        <dbReference type="EC" id="2.7.4.9"/>
    </reaction>
</comment>
<dbReference type="InterPro" id="IPR018094">
    <property type="entry name" value="Thymidylate_kinase"/>
</dbReference>
<dbReference type="InterPro" id="IPR039430">
    <property type="entry name" value="Thymidylate_kin-like_dom"/>
</dbReference>
<evidence type="ECO:0000256" key="5">
    <source>
        <dbReference type="ARBA" id="ARBA00022777"/>
    </source>
</evidence>
<evidence type="ECO:0000256" key="2">
    <source>
        <dbReference type="ARBA" id="ARBA00022679"/>
    </source>
</evidence>
<dbReference type="GO" id="GO:0006227">
    <property type="term" value="P:dUDP biosynthetic process"/>
    <property type="evidence" value="ECO:0007669"/>
    <property type="project" value="TreeGrafter"/>
</dbReference>
<evidence type="ECO:0000256" key="4">
    <source>
        <dbReference type="ARBA" id="ARBA00022741"/>
    </source>
</evidence>
<dbReference type="GO" id="GO:0006233">
    <property type="term" value="P:dTDP biosynthetic process"/>
    <property type="evidence" value="ECO:0007669"/>
    <property type="project" value="InterPro"/>
</dbReference>
<reference evidence="11" key="1">
    <citation type="submission" date="2006-04" db="EMBL/GenBank/DDBJ databases">
        <title>Complete sequence of plasmid1 pDGEO01 of Deinococcus geothermalis DSM 11300.</title>
        <authorList>
            <consortium name="US DOE Joint Genome Institute"/>
            <person name="Copeland A."/>
            <person name="Lucas S."/>
            <person name="Lapidus A."/>
            <person name="Barry K."/>
            <person name="Detter J.C."/>
            <person name="Glavina del Rio T."/>
            <person name="Hammon N."/>
            <person name="Israni S."/>
            <person name="Dalin E."/>
            <person name="Tice H."/>
            <person name="Pitluck S."/>
            <person name="Brettin T."/>
            <person name="Bruce D."/>
            <person name="Han C."/>
            <person name="Tapia R."/>
            <person name="Saunders E."/>
            <person name="Gilna P."/>
            <person name="Schmutz J."/>
            <person name="Larimer F."/>
            <person name="Land M."/>
            <person name="Hauser L."/>
            <person name="Kyrpides N."/>
            <person name="Kim E."/>
            <person name="Daly M.J."/>
            <person name="Fredrickson J.K."/>
            <person name="Makarova K.S."/>
            <person name="Gaidamakova E.K."/>
            <person name="Zhai M."/>
            <person name="Richardson P."/>
        </authorList>
    </citation>
    <scope>NUCLEOTIDE SEQUENCE</scope>
    <source>
        <strain evidence="11">DSM 11300</strain>
        <plasmid evidence="11">pDGEO01</plasmid>
    </source>
</reference>
<keyword evidence="12" id="KW-1185">Reference proteome</keyword>
<keyword evidence="2 8" id="KW-0808">Transferase</keyword>
<keyword evidence="5 8" id="KW-0418">Kinase</keyword>
<dbReference type="SUPFAM" id="SSF52540">
    <property type="entry name" value="P-loop containing nucleoside triphosphate hydrolases"/>
    <property type="match status" value="1"/>
</dbReference>
<comment type="similarity">
    <text evidence="1 8">Belongs to the thymidylate kinase family.</text>
</comment>
<organism evidence="11 12">
    <name type="scientific">Deinococcus geothermalis (strain DSM 11300 / CIP 105573 / AG-3a)</name>
    <dbReference type="NCBI Taxonomy" id="319795"/>
    <lineage>
        <taxon>Bacteria</taxon>
        <taxon>Thermotogati</taxon>
        <taxon>Deinococcota</taxon>
        <taxon>Deinococci</taxon>
        <taxon>Deinococcales</taxon>
        <taxon>Deinococcaceae</taxon>
        <taxon>Deinococcus</taxon>
    </lineage>
</organism>
<evidence type="ECO:0000256" key="6">
    <source>
        <dbReference type="ARBA" id="ARBA00022840"/>
    </source>
</evidence>
<sequence length="436" mass="48815">MNKGQVLLHLLQAVEAQGIPSVVVGDTRGYPAEIQSDADVVVAPEHLVRMPLLLERVAREQGWQIVQHLQHEQVAHYFVIAWRGATGTEYLAFDVCSNYLRRGRPLLTAASLLEGRVPLGQTGLFVPPPARAFLYYALKKIDKNALDDRQGAYLSWVWRQDPQGARREAARFWSPPLLDLLEGAAEQDHWEPVRQRLAALRAELNGALHVPVQAQLGERVRQVRRVLQPTGLCVAFLGPDGAGKSSVIAEVENKVAPAFRRLKRYHLRPSFGRGHPSGEAVSDPHGKAPRGSGSSLAKLLLWLADYTVGSVPAVRLPLVRSTLVIFDRYYHDLLVDARRYRYGGPAWLAGLVGRAVPRPDLFIFLDLPAEVAHARKPEVPLEEGRRLRERYRQLARQLPNAHVVDAERPLDEVAREVETIILHHLQKRTGKRLGLV</sequence>
<keyword evidence="11" id="KW-0614">Plasmid</keyword>
<evidence type="ECO:0000256" key="1">
    <source>
        <dbReference type="ARBA" id="ARBA00009776"/>
    </source>
</evidence>
<dbReference type="PANTHER" id="PTHR10344">
    <property type="entry name" value="THYMIDYLATE KINASE"/>
    <property type="match status" value="1"/>
</dbReference>
<evidence type="ECO:0000256" key="7">
    <source>
        <dbReference type="ARBA" id="ARBA00048743"/>
    </source>
</evidence>
<dbReference type="GO" id="GO:0004798">
    <property type="term" value="F:dTMP kinase activity"/>
    <property type="evidence" value="ECO:0007669"/>
    <property type="project" value="UniProtKB-UniRule"/>
</dbReference>
<dbReference type="GO" id="GO:0006235">
    <property type="term" value="P:dTTP biosynthetic process"/>
    <property type="evidence" value="ECO:0007669"/>
    <property type="project" value="UniProtKB-UniRule"/>
</dbReference>
<name>Q1J3J7_DEIGD</name>
<dbReference type="EC" id="2.7.4.9" evidence="8"/>
<dbReference type="HAMAP" id="MF_00165">
    <property type="entry name" value="Thymidylate_kinase"/>
    <property type="match status" value="1"/>
</dbReference>
<evidence type="ECO:0000313" key="12">
    <source>
        <dbReference type="Proteomes" id="UP000002431"/>
    </source>
</evidence>
<dbReference type="PANTHER" id="PTHR10344:SF4">
    <property type="entry name" value="UMP-CMP KINASE 2, MITOCHONDRIAL"/>
    <property type="match status" value="1"/>
</dbReference>
<evidence type="ECO:0000256" key="3">
    <source>
        <dbReference type="ARBA" id="ARBA00022727"/>
    </source>
</evidence>
<dbReference type="Proteomes" id="UP000002431">
    <property type="component" value="Plasmid pDGEO01"/>
</dbReference>
<dbReference type="InterPro" id="IPR027417">
    <property type="entry name" value="P-loop_NTPase"/>
</dbReference>
<feature type="domain" description="Thymidylate kinase-like" evidence="10">
    <location>
        <begin position="238"/>
        <end position="416"/>
    </location>
</feature>
<keyword evidence="4 8" id="KW-0547">Nucleotide-binding</keyword>
<gene>
    <name evidence="8" type="primary">tmk</name>
    <name evidence="11" type="ordered locus">Dgeo_2503</name>
</gene>
<dbReference type="GO" id="GO:0005524">
    <property type="term" value="F:ATP binding"/>
    <property type="evidence" value="ECO:0007669"/>
    <property type="project" value="UniProtKB-UniRule"/>
</dbReference>
<keyword evidence="3 8" id="KW-0545">Nucleotide biosynthesis</keyword>
<comment type="function">
    <text evidence="8">Phosphorylation of dTMP to form dTDP in both de novo and salvage pathways of dTTP synthesis.</text>
</comment>
<feature type="region of interest" description="Disordered" evidence="9">
    <location>
        <begin position="269"/>
        <end position="289"/>
    </location>
</feature>
<dbReference type="Pfam" id="PF02223">
    <property type="entry name" value="Thymidylate_kin"/>
    <property type="match status" value="1"/>
</dbReference>
<dbReference type="EMBL" id="CP000358">
    <property type="protein sequence ID" value="ABF43937.1"/>
    <property type="molecule type" value="Genomic_DNA"/>
</dbReference>
<dbReference type="Gene3D" id="3.40.50.300">
    <property type="entry name" value="P-loop containing nucleotide triphosphate hydrolases"/>
    <property type="match status" value="1"/>
</dbReference>
<geneLocation type="plasmid" evidence="11 12">
    <name>pDGEO01</name>
</geneLocation>
<protein>
    <recommendedName>
        <fullName evidence="8">Thymidylate kinase</fullName>
        <ecNumber evidence="8">2.7.4.9</ecNumber>
    </recommendedName>
    <alternativeName>
        <fullName evidence="8">dTMP kinase</fullName>
    </alternativeName>
</protein>
<dbReference type="KEGG" id="dge:Dgeo_2503"/>
<accession>Q1J3J7</accession>
<proteinExistence type="inferred from homology"/>
<dbReference type="CDD" id="cd01672">
    <property type="entry name" value="TMPK"/>
    <property type="match status" value="1"/>
</dbReference>